<dbReference type="PROSITE" id="PS50977">
    <property type="entry name" value="HTH_TETR_2"/>
    <property type="match status" value="1"/>
</dbReference>
<keyword evidence="8" id="KW-1185">Reference proteome</keyword>
<sequence>MVQQERAARTRRALIIAAAEVFADDGYALASLPAISKRAGVSTGALHFHFSSKDALAAAVENTAELGLRNLVNECHESSGTLLQCLACTVTRLLEAVSEDPVTRAGLRLGGDPSRKSGGGVVVWWYEWVSDLLARARETGELPDEVSPEGAATVISAAVAGVVLLGGTRDPEQPPYAHMVPFREFLLSWLSAPPPDGHPGPGSGLRAGTAASG</sequence>
<keyword evidence="7" id="KW-0614">Plasmid</keyword>
<dbReference type="InterPro" id="IPR009057">
    <property type="entry name" value="Homeodomain-like_sf"/>
</dbReference>
<dbReference type="Gene3D" id="1.10.357.10">
    <property type="entry name" value="Tetracycline Repressor, domain 2"/>
    <property type="match status" value="1"/>
</dbReference>
<dbReference type="InterPro" id="IPR050109">
    <property type="entry name" value="HTH-type_TetR-like_transc_reg"/>
</dbReference>
<keyword evidence="3" id="KW-0804">Transcription</keyword>
<dbReference type="EMBL" id="CP120998">
    <property type="protein sequence ID" value="WLQ38520.1"/>
    <property type="molecule type" value="Genomic_DNA"/>
</dbReference>
<evidence type="ECO:0000256" key="1">
    <source>
        <dbReference type="ARBA" id="ARBA00023015"/>
    </source>
</evidence>
<evidence type="ECO:0000256" key="3">
    <source>
        <dbReference type="ARBA" id="ARBA00023163"/>
    </source>
</evidence>
<evidence type="ECO:0000259" key="6">
    <source>
        <dbReference type="PROSITE" id="PS50977"/>
    </source>
</evidence>
<proteinExistence type="predicted"/>
<organism evidence="7 8">
    <name type="scientific">Streptomyces castrisilvae</name>
    <dbReference type="NCBI Taxonomy" id="3033811"/>
    <lineage>
        <taxon>Bacteria</taxon>
        <taxon>Bacillati</taxon>
        <taxon>Actinomycetota</taxon>
        <taxon>Actinomycetes</taxon>
        <taxon>Kitasatosporales</taxon>
        <taxon>Streptomycetaceae</taxon>
        <taxon>Streptomyces</taxon>
    </lineage>
</organism>
<evidence type="ECO:0000256" key="4">
    <source>
        <dbReference type="PROSITE-ProRule" id="PRU00335"/>
    </source>
</evidence>
<gene>
    <name evidence="7" type="ORF">P8A18_33945</name>
</gene>
<dbReference type="PROSITE" id="PS01081">
    <property type="entry name" value="HTH_TETR_1"/>
    <property type="match status" value="1"/>
</dbReference>
<dbReference type="Proteomes" id="UP001239522">
    <property type="component" value="Plasmid unnamed1"/>
</dbReference>
<keyword evidence="2 4" id="KW-0238">DNA-binding</keyword>
<dbReference type="InterPro" id="IPR047923">
    <property type="entry name" value="ArpA-like"/>
</dbReference>
<dbReference type="SUPFAM" id="SSF48498">
    <property type="entry name" value="Tetracyclin repressor-like, C-terminal domain"/>
    <property type="match status" value="1"/>
</dbReference>
<evidence type="ECO:0000256" key="5">
    <source>
        <dbReference type="SAM" id="MobiDB-lite"/>
    </source>
</evidence>
<dbReference type="NCBIfam" id="NF041196">
    <property type="entry name" value="ScbR_bind_reg"/>
    <property type="match status" value="1"/>
</dbReference>
<evidence type="ECO:0000313" key="8">
    <source>
        <dbReference type="Proteomes" id="UP001239522"/>
    </source>
</evidence>
<keyword evidence="1" id="KW-0805">Transcription regulation</keyword>
<dbReference type="SUPFAM" id="SSF46689">
    <property type="entry name" value="Homeodomain-like"/>
    <property type="match status" value="1"/>
</dbReference>
<evidence type="ECO:0000256" key="2">
    <source>
        <dbReference type="ARBA" id="ARBA00023125"/>
    </source>
</evidence>
<dbReference type="InterPro" id="IPR036271">
    <property type="entry name" value="Tet_transcr_reg_TetR-rel_C_sf"/>
</dbReference>
<protein>
    <submittedName>
        <fullName evidence="7">ScbR family autoregulator-binding transcription factor</fullName>
    </submittedName>
</protein>
<feature type="domain" description="HTH tetR-type" evidence="6">
    <location>
        <begin position="8"/>
        <end position="68"/>
    </location>
</feature>
<feature type="DNA-binding region" description="H-T-H motif" evidence="4">
    <location>
        <begin position="31"/>
        <end position="50"/>
    </location>
</feature>
<dbReference type="RefSeq" id="WP_306061628.1">
    <property type="nucleotide sequence ID" value="NZ_CP120998.1"/>
</dbReference>
<dbReference type="Pfam" id="PF00440">
    <property type="entry name" value="TetR_N"/>
    <property type="match status" value="1"/>
</dbReference>
<dbReference type="PANTHER" id="PTHR30055">
    <property type="entry name" value="HTH-TYPE TRANSCRIPTIONAL REGULATOR RUTR"/>
    <property type="match status" value="1"/>
</dbReference>
<dbReference type="PANTHER" id="PTHR30055:SF234">
    <property type="entry name" value="HTH-TYPE TRANSCRIPTIONAL REGULATOR BETI"/>
    <property type="match status" value="1"/>
</dbReference>
<geneLocation type="plasmid" evidence="7 8">
    <name>unnamed1</name>
</geneLocation>
<dbReference type="PRINTS" id="PR00455">
    <property type="entry name" value="HTHTETR"/>
</dbReference>
<feature type="region of interest" description="Disordered" evidence="5">
    <location>
        <begin position="193"/>
        <end position="213"/>
    </location>
</feature>
<dbReference type="InterPro" id="IPR001647">
    <property type="entry name" value="HTH_TetR"/>
</dbReference>
<dbReference type="InterPro" id="IPR023772">
    <property type="entry name" value="DNA-bd_HTH_TetR-type_CS"/>
</dbReference>
<reference evidence="7 8" key="1">
    <citation type="submission" date="2023-03" db="EMBL/GenBank/DDBJ databases">
        <title>Isolation and description of six Streptomyces strains from soil environments, able to metabolize different microbial glucans.</title>
        <authorList>
            <person name="Widen T."/>
            <person name="Larsbrink J."/>
        </authorList>
    </citation>
    <scope>NUCLEOTIDE SEQUENCE [LARGE SCALE GENOMIC DNA]</scope>
    <source>
        <strain evidence="7 8">Mut1</strain>
        <plasmid evidence="7 8">unnamed1</plasmid>
    </source>
</reference>
<evidence type="ECO:0000313" key="7">
    <source>
        <dbReference type="EMBL" id="WLQ38520.1"/>
    </source>
</evidence>
<accession>A0ABY9HVG0</accession>
<name>A0ABY9HVG0_9ACTN</name>